<proteinExistence type="predicted"/>
<feature type="transmembrane region" description="Helical" evidence="6">
    <location>
        <begin position="268"/>
        <end position="297"/>
    </location>
</feature>
<comment type="subcellular location">
    <subcellularLocation>
        <location evidence="1">Cell membrane</location>
        <topology evidence="1">Multi-pass membrane protein</topology>
    </subcellularLocation>
</comment>
<evidence type="ECO:0000313" key="7">
    <source>
        <dbReference type="EMBL" id="HGN37459.1"/>
    </source>
</evidence>
<accession>A0A7J3I9L7</accession>
<feature type="transmembrane region" description="Helical" evidence="6">
    <location>
        <begin position="232"/>
        <end position="256"/>
    </location>
</feature>
<dbReference type="PANTHER" id="PTHR43370">
    <property type="entry name" value="SUGAR ABC TRANSPORTER INTEGRAL MEMBRANE PROTEIN-RELATED"/>
    <property type="match status" value="1"/>
</dbReference>
<dbReference type="GO" id="GO:0022857">
    <property type="term" value="F:transmembrane transporter activity"/>
    <property type="evidence" value="ECO:0007669"/>
    <property type="project" value="InterPro"/>
</dbReference>
<feature type="transmembrane region" description="Helical" evidence="6">
    <location>
        <begin position="151"/>
        <end position="167"/>
    </location>
</feature>
<dbReference type="Pfam" id="PF02653">
    <property type="entry name" value="BPD_transp_2"/>
    <property type="match status" value="1"/>
</dbReference>
<dbReference type="CDD" id="cd06580">
    <property type="entry name" value="TM_PBP1_transp_TpRbsC_like"/>
    <property type="match status" value="1"/>
</dbReference>
<feature type="transmembrane region" description="Helical" evidence="6">
    <location>
        <begin position="91"/>
        <end position="109"/>
    </location>
</feature>
<dbReference type="AlphaFoldDB" id="A0A7J3I9L7"/>
<comment type="caution">
    <text evidence="7">The sequence shown here is derived from an EMBL/GenBank/DDBJ whole genome shotgun (WGS) entry which is preliminary data.</text>
</comment>
<keyword evidence="5 6" id="KW-0472">Membrane</keyword>
<feature type="transmembrane region" description="Helical" evidence="6">
    <location>
        <begin position="65"/>
        <end position="84"/>
    </location>
</feature>
<sequence length="315" mass="35578">MSTVIIYDFLRAVVRVSAPLCYAGLGELLVEKTGMLNISIEGTLWLSSLAAFIINYYYGNPYYGVFVGMFVGMLYYLLFGLFSIYIGLNQVLIGVALNLFAYGSTFYIYRFVFEWRERTTIPSVKTLMDDLRIPFLSDAPFLGGVLFNQPITVYGLYILIPLAYYLLNKTMYGLYITSIGENPEASDRLGIPVFKYRLLCLCLGGLLVGLGGSIFTTYLSNIYLDQMIAGRGFIVIALLILGSWTPLKTIGAILLYSFIEAFQYRFQALFASLMTFIPYQFVLMLPYLTTIIALTVIGRKIKPPAWLGKHYTRIK</sequence>
<evidence type="ECO:0000256" key="2">
    <source>
        <dbReference type="ARBA" id="ARBA00022475"/>
    </source>
</evidence>
<organism evidence="7">
    <name type="scientific">Ignisphaera aggregans</name>
    <dbReference type="NCBI Taxonomy" id="334771"/>
    <lineage>
        <taxon>Archaea</taxon>
        <taxon>Thermoproteota</taxon>
        <taxon>Thermoprotei</taxon>
        <taxon>Desulfurococcales</taxon>
        <taxon>Desulfurococcaceae</taxon>
        <taxon>Ignisphaera</taxon>
    </lineage>
</organism>
<keyword evidence="3 6" id="KW-0812">Transmembrane</keyword>
<feature type="transmembrane region" description="Helical" evidence="6">
    <location>
        <begin position="42"/>
        <end position="59"/>
    </location>
</feature>
<gene>
    <name evidence="7" type="ORF">ENT87_07945</name>
</gene>
<protein>
    <submittedName>
        <fullName evidence="7">ABC transporter permease</fullName>
    </submittedName>
</protein>
<dbReference type="GO" id="GO:0005886">
    <property type="term" value="C:plasma membrane"/>
    <property type="evidence" value="ECO:0007669"/>
    <property type="project" value="UniProtKB-SubCell"/>
</dbReference>
<evidence type="ECO:0000256" key="1">
    <source>
        <dbReference type="ARBA" id="ARBA00004651"/>
    </source>
</evidence>
<evidence type="ECO:0000256" key="6">
    <source>
        <dbReference type="SAM" id="Phobius"/>
    </source>
</evidence>
<name>A0A7J3I9L7_9CREN</name>
<dbReference type="PANTHER" id="PTHR43370:SF1">
    <property type="entry name" value="GUANOSINE ABC TRANSPORTER PERMEASE PROTEIN NUPQ"/>
    <property type="match status" value="1"/>
</dbReference>
<feature type="transmembrane region" description="Helical" evidence="6">
    <location>
        <begin position="198"/>
        <end position="220"/>
    </location>
</feature>
<evidence type="ECO:0000256" key="5">
    <source>
        <dbReference type="ARBA" id="ARBA00023136"/>
    </source>
</evidence>
<dbReference type="InterPro" id="IPR001851">
    <property type="entry name" value="ABC_transp_permease"/>
</dbReference>
<dbReference type="EMBL" id="DTAI01000237">
    <property type="protein sequence ID" value="HGN37459.1"/>
    <property type="molecule type" value="Genomic_DNA"/>
</dbReference>
<keyword evidence="4 6" id="KW-1133">Transmembrane helix</keyword>
<reference evidence="7" key="1">
    <citation type="journal article" date="2020" name="mSystems">
        <title>Genome- and Community-Level Interaction Insights into Carbon Utilization and Element Cycling Functions of Hydrothermarchaeota in Hydrothermal Sediment.</title>
        <authorList>
            <person name="Zhou Z."/>
            <person name="Liu Y."/>
            <person name="Xu W."/>
            <person name="Pan J."/>
            <person name="Luo Z.H."/>
            <person name="Li M."/>
        </authorList>
    </citation>
    <scope>NUCLEOTIDE SEQUENCE [LARGE SCALE GENOMIC DNA]</scope>
    <source>
        <strain evidence="7">SpSt-618</strain>
    </source>
</reference>
<keyword evidence="2" id="KW-1003">Cell membrane</keyword>
<evidence type="ECO:0000256" key="4">
    <source>
        <dbReference type="ARBA" id="ARBA00022989"/>
    </source>
</evidence>
<evidence type="ECO:0000256" key="3">
    <source>
        <dbReference type="ARBA" id="ARBA00022692"/>
    </source>
</evidence>